<dbReference type="Proteomes" id="UP000021053">
    <property type="component" value="Unassembled WGS sequence"/>
</dbReference>
<accession>A0A010Z028</accession>
<keyword evidence="3" id="KW-1185">Reference proteome</keyword>
<evidence type="ECO:0000313" key="2">
    <source>
        <dbReference type="EMBL" id="EXG80793.1"/>
    </source>
</evidence>
<dbReference type="RefSeq" id="WP_157017524.1">
    <property type="nucleotide sequence ID" value="NZ_KK073874.1"/>
</dbReference>
<comment type="caution">
    <text evidence="2">The sequence shown here is derived from an EMBL/GenBank/DDBJ whole genome shotgun (WGS) entry which is preliminary data.</text>
</comment>
<dbReference type="EMBL" id="JFBT01000001">
    <property type="protein sequence ID" value="EXG80793.1"/>
    <property type="molecule type" value="Genomic_DNA"/>
</dbReference>
<proteinExistence type="predicted"/>
<keyword evidence="1" id="KW-0812">Transmembrane</keyword>
<evidence type="ECO:0000313" key="3">
    <source>
        <dbReference type="Proteomes" id="UP000021053"/>
    </source>
</evidence>
<dbReference type="HOGENOM" id="CLU_3167048_0_0_11"/>
<keyword evidence="1" id="KW-1133">Transmembrane helix</keyword>
<evidence type="ECO:0000256" key="1">
    <source>
        <dbReference type="SAM" id="Phobius"/>
    </source>
</evidence>
<gene>
    <name evidence="2" type="ORF">CryarDRAFT_1885</name>
</gene>
<sequence>MADPEGQWKTVRAAIRGWGPTLRLITIMTAPTVATVAVLVLYQALWF</sequence>
<reference evidence="2 3" key="1">
    <citation type="submission" date="2013-07" db="EMBL/GenBank/DDBJ databases">
        <authorList>
            <consortium name="DOE Joint Genome Institute"/>
            <person name="Eisen J."/>
            <person name="Huntemann M."/>
            <person name="Han J."/>
            <person name="Chen A."/>
            <person name="Kyrpides N."/>
            <person name="Mavromatis K."/>
            <person name="Markowitz V."/>
            <person name="Palaniappan K."/>
            <person name="Ivanova N."/>
            <person name="Schaumberg A."/>
            <person name="Pati A."/>
            <person name="Liolios K."/>
            <person name="Nordberg H.P."/>
            <person name="Cantor M.N."/>
            <person name="Hua S.X."/>
            <person name="Woyke T."/>
        </authorList>
    </citation>
    <scope>NUCLEOTIDE SEQUENCE [LARGE SCALE GENOMIC DNA]</scope>
    <source>
        <strain evidence="2 3">DSM 44712</strain>
    </source>
</reference>
<feature type="transmembrane region" description="Helical" evidence="1">
    <location>
        <begin position="21"/>
        <end position="45"/>
    </location>
</feature>
<name>A0A010Z028_9ACTN</name>
<protein>
    <submittedName>
        <fullName evidence="2">Uncharacterized protein</fullName>
    </submittedName>
</protein>
<keyword evidence="1" id="KW-0472">Membrane</keyword>
<organism evidence="2 3">
    <name type="scientific">Cryptosporangium arvum DSM 44712</name>
    <dbReference type="NCBI Taxonomy" id="927661"/>
    <lineage>
        <taxon>Bacteria</taxon>
        <taxon>Bacillati</taxon>
        <taxon>Actinomycetota</taxon>
        <taxon>Actinomycetes</taxon>
        <taxon>Cryptosporangiales</taxon>
        <taxon>Cryptosporangiaceae</taxon>
        <taxon>Cryptosporangium</taxon>
    </lineage>
</organism>
<dbReference type="AlphaFoldDB" id="A0A010Z028"/>